<keyword evidence="2" id="KW-1185">Reference proteome</keyword>
<dbReference type="InterPro" id="IPR019615">
    <property type="entry name" value="DUF2487"/>
</dbReference>
<accession>A0A6M0Q4Q9</accession>
<proteinExistence type="predicted"/>
<reference evidence="1 2" key="1">
    <citation type="submission" date="2020-02" db="EMBL/GenBank/DDBJ databases">
        <title>Bacillus aquiflavi sp. nov., isolated from yellow water of strong flavor Chinese baijiu in Yibin region of China.</title>
        <authorList>
            <person name="Xie J."/>
        </authorList>
    </citation>
    <scope>NUCLEOTIDE SEQUENCE [LARGE SCALE GENOMIC DNA]</scope>
    <source>
        <strain evidence="1 2">SA4</strain>
    </source>
</reference>
<dbReference type="EMBL" id="JAAIWM010000002">
    <property type="protein sequence ID" value="NEY71213.1"/>
    <property type="molecule type" value="Genomic_DNA"/>
</dbReference>
<name>A0A6M0Q4Q9_9BACI</name>
<dbReference type="Pfam" id="PF10673">
    <property type="entry name" value="DUF2487"/>
    <property type="match status" value="1"/>
</dbReference>
<protein>
    <submittedName>
        <fullName evidence="1">YpiF family protein</fullName>
    </submittedName>
</protein>
<organism evidence="1 2">
    <name type="scientific">Bacillus mesophilus</name>
    <dbReference type="NCBI Taxonomy" id="1808955"/>
    <lineage>
        <taxon>Bacteria</taxon>
        <taxon>Bacillati</taxon>
        <taxon>Bacillota</taxon>
        <taxon>Bacilli</taxon>
        <taxon>Bacillales</taxon>
        <taxon>Bacillaceae</taxon>
        <taxon>Bacillus</taxon>
    </lineage>
</organism>
<comment type="caution">
    <text evidence="1">The sequence shown here is derived from an EMBL/GenBank/DDBJ whole genome shotgun (WGS) entry which is preliminary data.</text>
</comment>
<gene>
    <name evidence="1" type="ORF">G4D63_05600</name>
</gene>
<sequence>MKWTTTDVDLYTQSKEYVDTVIIPLIPIAVGQQMKNIVLNGEFISILTTELERQFKGRAFLTPPFTYLKGEQVEQKYTRLIEWKEHFTSNEFKHVIYLTSDSDWKGYEGELGNSLIWLSAVPLEHVDSKVKQQIMTDQIQQIVPLLLSAWRN</sequence>
<evidence type="ECO:0000313" key="1">
    <source>
        <dbReference type="EMBL" id="NEY71213.1"/>
    </source>
</evidence>
<dbReference type="AlphaFoldDB" id="A0A6M0Q4Q9"/>
<evidence type="ECO:0000313" key="2">
    <source>
        <dbReference type="Proteomes" id="UP000481043"/>
    </source>
</evidence>
<dbReference type="Proteomes" id="UP000481043">
    <property type="component" value="Unassembled WGS sequence"/>
</dbReference>
<dbReference type="RefSeq" id="WP_163178632.1">
    <property type="nucleotide sequence ID" value="NZ_JAAIWM010000002.1"/>
</dbReference>